<organism evidence="1 2">
    <name type="scientific">Amycolatopsis alba DSM 44262</name>
    <dbReference type="NCBI Taxonomy" id="1125972"/>
    <lineage>
        <taxon>Bacteria</taxon>
        <taxon>Bacillati</taxon>
        <taxon>Actinomycetota</taxon>
        <taxon>Actinomycetes</taxon>
        <taxon>Pseudonocardiales</taxon>
        <taxon>Pseudonocardiaceae</taxon>
        <taxon>Amycolatopsis</taxon>
    </lineage>
</organism>
<protein>
    <submittedName>
        <fullName evidence="1">Uncharacterized protein</fullName>
    </submittedName>
</protein>
<name>A0A229RLL4_AMYAL</name>
<evidence type="ECO:0000313" key="1">
    <source>
        <dbReference type="EMBL" id="OXM47379.1"/>
    </source>
</evidence>
<dbReference type="Proteomes" id="UP000215563">
    <property type="component" value="Unassembled WGS sequence"/>
</dbReference>
<evidence type="ECO:0000313" key="2">
    <source>
        <dbReference type="Proteomes" id="UP000215563"/>
    </source>
</evidence>
<comment type="caution">
    <text evidence="1">The sequence shown here is derived from an EMBL/GenBank/DDBJ whole genome shotgun (WGS) entry which is preliminary data.</text>
</comment>
<gene>
    <name evidence="1" type="ORF">CFP75_24395</name>
</gene>
<sequence>MNQPPNFPRGLAFNLEPCKGNGWYTWSDTYRTTQDGITCTTPVGYPQPMLTDIVQDTNGDLILGFRDRFADQYGLNQDRAPGPPQILVNPGSGSDLNRACPDASDAYVMDGNDGCVNNATRANVGIQRAEVREYYPGDWLTGFHQEAAYGGITLSKVETTLLSQFVNPIDVTYSSGPGRVNRTTGQRVDGQLCNLLTCSFGKGGGMADLEVLCDLAPPQIGNRV</sequence>
<proteinExistence type="predicted"/>
<accession>A0A229RLL4</accession>
<keyword evidence="2" id="KW-1185">Reference proteome</keyword>
<dbReference type="AlphaFoldDB" id="A0A229RLL4"/>
<dbReference type="EMBL" id="NMQU01000076">
    <property type="protein sequence ID" value="OXM47379.1"/>
    <property type="molecule type" value="Genomic_DNA"/>
</dbReference>
<reference evidence="1 2" key="1">
    <citation type="submission" date="2017-07" db="EMBL/GenBank/DDBJ databases">
        <title>Amycolatopsis alba DSM 44262 Genome sequencing and assembly.</title>
        <authorList>
            <person name="Kaur N."/>
            <person name="Mayilraj S."/>
        </authorList>
    </citation>
    <scope>NUCLEOTIDE SEQUENCE [LARGE SCALE GENOMIC DNA]</scope>
    <source>
        <strain evidence="1 2">DSM 44262</strain>
    </source>
</reference>